<dbReference type="WBParaSite" id="SBAD_0000060901-mRNA-1">
    <property type="protein sequence ID" value="SBAD_0000060901-mRNA-1"/>
    <property type="gene ID" value="SBAD_0000060901"/>
</dbReference>
<accession>A0A183IAE3</accession>
<dbReference type="SUPFAM" id="SSF52972">
    <property type="entry name" value="ITPase-like"/>
    <property type="match status" value="1"/>
</dbReference>
<comment type="cofactor">
    <cofactor evidence="1">
        <name>a divalent metal cation</name>
        <dbReference type="ChEBI" id="CHEBI:60240"/>
    </cofactor>
</comment>
<dbReference type="Gene3D" id="3.90.950.10">
    <property type="match status" value="1"/>
</dbReference>
<evidence type="ECO:0000313" key="4">
    <source>
        <dbReference type="Proteomes" id="UP000270296"/>
    </source>
</evidence>
<dbReference type="PANTHER" id="PTHR43213:SF5">
    <property type="entry name" value="BIFUNCTIONAL DTTP_UTP PYROPHOSPHATASE_METHYLTRANSFERASE PROTEIN-RELATED"/>
    <property type="match status" value="1"/>
</dbReference>
<proteinExistence type="predicted"/>
<evidence type="ECO:0000256" key="2">
    <source>
        <dbReference type="ARBA" id="ARBA00022801"/>
    </source>
</evidence>
<gene>
    <name evidence="3" type="ORF">SBAD_LOCUS587</name>
</gene>
<protein>
    <submittedName>
        <fullName evidence="5">Aldedh domain-containing protein</fullName>
    </submittedName>
</protein>
<dbReference type="InterPro" id="IPR029001">
    <property type="entry name" value="ITPase-like_fam"/>
</dbReference>
<keyword evidence="2" id="KW-0378">Hydrolase</keyword>
<dbReference type="InterPro" id="IPR003697">
    <property type="entry name" value="Maf-like"/>
</dbReference>
<dbReference type="EMBL" id="UZAM01002018">
    <property type="protein sequence ID" value="VDO85456.1"/>
    <property type="molecule type" value="Genomic_DNA"/>
</dbReference>
<sequence length="42" mass="4502">MIQAYVSTGEPLDKAGAYGIQGYGATLIEKIDGDFYNVMGFP</sequence>
<dbReference type="GO" id="GO:0047429">
    <property type="term" value="F:nucleoside triphosphate diphosphatase activity"/>
    <property type="evidence" value="ECO:0007669"/>
    <property type="project" value="InterPro"/>
</dbReference>
<reference evidence="5" key="1">
    <citation type="submission" date="2016-06" db="UniProtKB">
        <authorList>
            <consortium name="WormBaseParasite"/>
        </authorList>
    </citation>
    <scope>IDENTIFICATION</scope>
</reference>
<keyword evidence="4" id="KW-1185">Reference proteome</keyword>
<name>A0A183IAE3_9BILA</name>
<dbReference type="OrthoDB" id="10267058at2759"/>
<dbReference type="AlphaFoldDB" id="A0A183IAE3"/>
<dbReference type="Pfam" id="PF02545">
    <property type="entry name" value="Maf"/>
    <property type="match status" value="1"/>
</dbReference>
<evidence type="ECO:0000256" key="1">
    <source>
        <dbReference type="ARBA" id="ARBA00001968"/>
    </source>
</evidence>
<reference evidence="3 4" key="2">
    <citation type="submission" date="2018-11" db="EMBL/GenBank/DDBJ databases">
        <authorList>
            <consortium name="Pathogen Informatics"/>
        </authorList>
    </citation>
    <scope>NUCLEOTIDE SEQUENCE [LARGE SCALE GENOMIC DNA]</scope>
</reference>
<dbReference type="PANTHER" id="PTHR43213">
    <property type="entry name" value="BIFUNCTIONAL DTTP/UTP PYROPHOSPHATASE/METHYLTRANSFERASE PROTEIN-RELATED"/>
    <property type="match status" value="1"/>
</dbReference>
<evidence type="ECO:0000313" key="5">
    <source>
        <dbReference type="WBParaSite" id="SBAD_0000060901-mRNA-1"/>
    </source>
</evidence>
<evidence type="ECO:0000313" key="3">
    <source>
        <dbReference type="EMBL" id="VDO85456.1"/>
    </source>
</evidence>
<dbReference type="Proteomes" id="UP000270296">
    <property type="component" value="Unassembled WGS sequence"/>
</dbReference>
<organism evidence="5">
    <name type="scientific">Soboliphyme baturini</name>
    <dbReference type="NCBI Taxonomy" id="241478"/>
    <lineage>
        <taxon>Eukaryota</taxon>
        <taxon>Metazoa</taxon>
        <taxon>Ecdysozoa</taxon>
        <taxon>Nematoda</taxon>
        <taxon>Enoplea</taxon>
        <taxon>Dorylaimia</taxon>
        <taxon>Dioctophymatida</taxon>
        <taxon>Dioctophymatoidea</taxon>
        <taxon>Soboliphymatidae</taxon>
        <taxon>Soboliphyme</taxon>
    </lineage>
</organism>